<comment type="caution">
    <text evidence="6">The sequence shown here is derived from an EMBL/GenBank/DDBJ whole genome shotgun (WGS) entry which is preliminary data.</text>
</comment>
<feature type="transmembrane region" description="Helical" evidence="5">
    <location>
        <begin position="7"/>
        <end position="28"/>
    </location>
</feature>
<evidence type="ECO:0000313" key="6">
    <source>
        <dbReference type="EMBL" id="HAF6043958.1"/>
    </source>
</evidence>
<dbReference type="AlphaFoldDB" id="A0A749ZCB6"/>
<evidence type="ECO:0000256" key="2">
    <source>
        <dbReference type="ARBA" id="ARBA00022692"/>
    </source>
</evidence>
<evidence type="ECO:0000256" key="4">
    <source>
        <dbReference type="ARBA" id="ARBA00022989"/>
    </source>
</evidence>
<dbReference type="InterPro" id="IPR045539">
    <property type="entry name" value="Inovirus_G7P_2"/>
</dbReference>
<organism evidence="6">
    <name type="scientific">Salmonella enterica</name>
    <name type="common">Salmonella choleraesuis</name>
    <dbReference type="NCBI Taxonomy" id="28901"/>
    <lineage>
        <taxon>Bacteria</taxon>
        <taxon>Pseudomonadati</taxon>
        <taxon>Pseudomonadota</taxon>
        <taxon>Gammaproteobacteria</taxon>
        <taxon>Enterobacterales</taxon>
        <taxon>Enterobacteriaceae</taxon>
        <taxon>Salmonella</taxon>
    </lineage>
</organism>
<protein>
    <submittedName>
        <fullName evidence="6">Uncharacterized protein</fullName>
    </submittedName>
</protein>
<evidence type="ECO:0000256" key="1">
    <source>
        <dbReference type="ARBA" id="ARBA00004379"/>
    </source>
</evidence>
<dbReference type="GO" id="GO:0033644">
    <property type="term" value="C:host cell membrane"/>
    <property type="evidence" value="ECO:0007669"/>
    <property type="project" value="UniProtKB-SubCell"/>
</dbReference>
<accession>A0A749ZCB6</accession>
<keyword evidence="5" id="KW-0472">Membrane</keyword>
<keyword evidence="2 5" id="KW-0812">Transmembrane</keyword>
<proteinExistence type="predicted"/>
<sequence>MQYSTDDIYILILNIGLVVCFALGIIAGGQR</sequence>
<reference evidence="6" key="2">
    <citation type="submission" date="2020-02" db="EMBL/GenBank/DDBJ databases">
        <authorList>
            <consortium name="NCBI Pathogen Detection Project"/>
        </authorList>
    </citation>
    <scope>NUCLEOTIDE SEQUENCE</scope>
    <source>
        <strain evidence="6">MA.GW_S01608-07</strain>
    </source>
</reference>
<dbReference type="EMBL" id="DAAVRS010000030">
    <property type="protein sequence ID" value="HAF6043958.1"/>
    <property type="molecule type" value="Genomic_DNA"/>
</dbReference>
<comment type="subcellular location">
    <subcellularLocation>
        <location evidence="1">Host membrane</location>
        <topology evidence="1">Single-pass membrane protein</topology>
    </subcellularLocation>
</comment>
<reference evidence="6" key="1">
    <citation type="journal article" date="2018" name="Genome Biol.">
        <title>SKESA: strategic k-mer extension for scrupulous assemblies.</title>
        <authorList>
            <person name="Souvorov A."/>
            <person name="Agarwala R."/>
            <person name="Lipman D.J."/>
        </authorList>
    </citation>
    <scope>NUCLEOTIDE SEQUENCE</scope>
    <source>
        <strain evidence="6">MA.GW_S01608-07</strain>
    </source>
</reference>
<gene>
    <name evidence="6" type="ORF">G8N95_004738</name>
</gene>
<evidence type="ECO:0000256" key="3">
    <source>
        <dbReference type="ARBA" id="ARBA00022870"/>
    </source>
</evidence>
<name>A0A749ZCB6_SALER</name>
<dbReference type="Pfam" id="PF19978">
    <property type="entry name" value="Inovirus_G7P_2"/>
    <property type="match status" value="1"/>
</dbReference>
<evidence type="ECO:0000256" key="5">
    <source>
        <dbReference type="SAM" id="Phobius"/>
    </source>
</evidence>
<keyword evidence="3" id="KW-1043">Host membrane</keyword>
<keyword evidence="4 5" id="KW-1133">Transmembrane helix</keyword>